<dbReference type="FunFam" id="1.25.40.10:FF:000031">
    <property type="entry name" value="Pentatricopeptide repeat-containing protein mitochondrial"/>
    <property type="match status" value="2"/>
</dbReference>
<dbReference type="PROSITE" id="PS51375">
    <property type="entry name" value="PPR"/>
    <property type="match status" value="7"/>
</dbReference>
<organism evidence="4 5">
    <name type="scientific">Stephania japonica</name>
    <dbReference type="NCBI Taxonomy" id="461633"/>
    <lineage>
        <taxon>Eukaryota</taxon>
        <taxon>Viridiplantae</taxon>
        <taxon>Streptophyta</taxon>
        <taxon>Embryophyta</taxon>
        <taxon>Tracheophyta</taxon>
        <taxon>Spermatophyta</taxon>
        <taxon>Magnoliopsida</taxon>
        <taxon>Ranunculales</taxon>
        <taxon>Menispermaceae</taxon>
        <taxon>Menispermoideae</taxon>
        <taxon>Cissampelideae</taxon>
        <taxon>Stephania</taxon>
    </lineage>
</organism>
<dbReference type="Pfam" id="PF20431">
    <property type="entry name" value="E_motif"/>
    <property type="match status" value="1"/>
</dbReference>
<dbReference type="NCBIfam" id="TIGR00756">
    <property type="entry name" value="PPR"/>
    <property type="match status" value="7"/>
</dbReference>
<comment type="caution">
    <text evidence="4">The sequence shown here is derived from an EMBL/GenBank/DDBJ whole genome shotgun (WGS) entry which is preliminary data.</text>
</comment>
<evidence type="ECO:0000256" key="1">
    <source>
        <dbReference type="ARBA" id="ARBA00022737"/>
    </source>
</evidence>
<dbReference type="PANTHER" id="PTHR24015">
    <property type="entry name" value="OS07G0578800 PROTEIN-RELATED"/>
    <property type="match status" value="1"/>
</dbReference>
<evidence type="ECO:0000256" key="2">
    <source>
        <dbReference type="PROSITE-ProRule" id="PRU00708"/>
    </source>
</evidence>
<dbReference type="AlphaFoldDB" id="A0AAP0KPP0"/>
<dbReference type="FunFam" id="1.25.40.10:FF:000366">
    <property type="entry name" value="Pentatricopeptide (PPR) repeat-containing protein"/>
    <property type="match status" value="1"/>
</dbReference>
<dbReference type="Proteomes" id="UP001417504">
    <property type="component" value="Unassembled WGS sequence"/>
</dbReference>
<feature type="repeat" description="PPR" evidence="2">
    <location>
        <begin position="773"/>
        <end position="807"/>
    </location>
</feature>
<dbReference type="PANTHER" id="PTHR24015:SF2038">
    <property type="entry name" value="REPEAT-CONTAINING PROTEIN, PUTATIVE-RELATED"/>
    <property type="match status" value="1"/>
</dbReference>
<feature type="repeat" description="PPR" evidence="2">
    <location>
        <begin position="369"/>
        <end position="403"/>
    </location>
</feature>
<gene>
    <name evidence="4" type="ORF">Sjap_002535</name>
</gene>
<dbReference type="FunFam" id="1.25.40.10:FF:000381">
    <property type="entry name" value="Pentatricopeptide repeat-containing protein"/>
    <property type="match status" value="2"/>
</dbReference>
<dbReference type="InterPro" id="IPR032867">
    <property type="entry name" value="DYW_dom"/>
</dbReference>
<dbReference type="GO" id="GO:0008270">
    <property type="term" value="F:zinc ion binding"/>
    <property type="evidence" value="ECO:0007669"/>
    <property type="project" value="InterPro"/>
</dbReference>
<dbReference type="GO" id="GO:0009451">
    <property type="term" value="P:RNA modification"/>
    <property type="evidence" value="ECO:0007669"/>
    <property type="project" value="InterPro"/>
</dbReference>
<reference evidence="4 5" key="1">
    <citation type="submission" date="2024-01" db="EMBL/GenBank/DDBJ databases">
        <title>Genome assemblies of Stephania.</title>
        <authorList>
            <person name="Yang L."/>
        </authorList>
    </citation>
    <scope>NUCLEOTIDE SEQUENCE [LARGE SCALE GENOMIC DNA]</scope>
    <source>
        <strain evidence="4">QJT</strain>
        <tissue evidence="4">Leaf</tissue>
    </source>
</reference>
<keyword evidence="5" id="KW-1185">Reference proteome</keyword>
<evidence type="ECO:0000313" key="5">
    <source>
        <dbReference type="Proteomes" id="UP001417504"/>
    </source>
</evidence>
<keyword evidence="1" id="KW-0677">Repeat</keyword>
<evidence type="ECO:0000259" key="3">
    <source>
        <dbReference type="Pfam" id="PF14432"/>
    </source>
</evidence>
<dbReference type="FunFam" id="1.25.40.10:FF:000196">
    <property type="entry name" value="Pentatricopeptide repeat-containing protein At4g14850"/>
    <property type="match status" value="1"/>
</dbReference>
<feature type="repeat" description="PPR" evidence="2">
    <location>
        <begin position="470"/>
        <end position="504"/>
    </location>
</feature>
<dbReference type="Pfam" id="PF14432">
    <property type="entry name" value="DYW_deaminase"/>
    <property type="match status" value="1"/>
</dbReference>
<accession>A0AAP0KPP0</accession>
<dbReference type="Pfam" id="PF01535">
    <property type="entry name" value="PPR"/>
    <property type="match status" value="5"/>
</dbReference>
<dbReference type="Gene3D" id="1.25.40.10">
    <property type="entry name" value="Tetratricopeptide repeat domain"/>
    <property type="match status" value="6"/>
</dbReference>
<protein>
    <recommendedName>
        <fullName evidence="3">DYW domain-containing protein</fullName>
    </recommendedName>
</protein>
<evidence type="ECO:0000313" key="4">
    <source>
        <dbReference type="EMBL" id="KAK9155055.1"/>
    </source>
</evidence>
<dbReference type="InterPro" id="IPR011990">
    <property type="entry name" value="TPR-like_helical_dom_sf"/>
</dbReference>
<name>A0AAP0KPP0_9MAGN</name>
<feature type="repeat" description="PPR" evidence="2">
    <location>
        <begin position="268"/>
        <end position="302"/>
    </location>
</feature>
<feature type="repeat" description="PPR" evidence="2">
    <location>
        <begin position="571"/>
        <end position="605"/>
    </location>
</feature>
<dbReference type="Pfam" id="PF13041">
    <property type="entry name" value="PPR_2"/>
    <property type="match status" value="6"/>
</dbReference>
<dbReference type="InterPro" id="IPR046848">
    <property type="entry name" value="E_motif"/>
</dbReference>
<dbReference type="GO" id="GO:0003723">
    <property type="term" value="F:RNA binding"/>
    <property type="evidence" value="ECO:0007669"/>
    <property type="project" value="InterPro"/>
</dbReference>
<feature type="domain" description="DYW" evidence="3">
    <location>
        <begin position="988"/>
        <end position="1080"/>
    </location>
</feature>
<dbReference type="GO" id="GO:0005739">
    <property type="term" value="C:mitochondrion"/>
    <property type="evidence" value="ECO:0007669"/>
    <property type="project" value="TreeGrafter"/>
</dbReference>
<feature type="repeat" description="PPR" evidence="2">
    <location>
        <begin position="672"/>
        <end position="706"/>
    </location>
</feature>
<proteinExistence type="predicted"/>
<dbReference type="InterPro" id="IPR002885">
    <property type="entry name" value="PPR_rpt"/>
</dbReference>
<dbReference type="EMBL" id="JBBNAE010000001">
    <property type="protein sequence ID" value="KAK9155055.1"/>
    <property type="molecule type" value="Genomic_DNA"/>
</dbReference>
<feature type="repeat" description="PPR" evidence="2">
    <location>
        <begin position="540"/>
        <end position="570"/>
    </location>
</feature>
<sequence length="1080" mass="120499">MAPATIPLLGSFSNSFISQFQRKLAEHVAFKSVLKLPKLLVRNVEIENPAPFSSCSQLSCALHEFSHKVMDQNVMEGSRKFDSLAILRVMEERGLRADCNTYFWLLEGCLRFGSLTEVRKIHGRLLKIGFGGESQLYGKLLDVYASLLGDFNDVLMMMLDEMPEKNVSLWNNVILGLVGKKSYPRVFQVFSRMIADEANPNHATFASVLRACSHGNLPFRCVEQVQAKIIQCGFSTDRIVCNPLIDLYAKNGYVNAAQSIFGELCSLDNVSWVAMISGFCQNGREVEALQLFCEMRGLGVVPTPYVFSSVLSACTKVELYEEGEQVHALVFKYGFSSETFVCNALVTLYSRCGNLISAERIFNGMNSHDGVTYNSLISGLAQHGLSNKAFELFDKMQLSGLKPDCVTVASLLSACASVEALHKGMQLHTYTIKTGISSDVIIEGSLLDLYSKCSDVETALEFFNTTKKENVVLWNVMLVAYGQLGDLSKSFEIFCQMQAAGMQPNQYTYPCILRTCTSSGALHLGEQVHTHIVKTGFDQNVYVCSILIDMYAKHGRLETARDILESLAEEDVVSWTAMIAGYVQQELCVEALRLFEGMRIRGIRSDNIGFSSALSACAGIQALNQGRQLHAQSYVSGYSTDLSIGNSLINLYARCGRIEEAYLVFEMIQTKDQISWNGLISGFAQSGHHEEAMLVFSRMNQLGLDGNLFTFCSVVSATANMADIKQGKQMHAKMIKTGNDSEIEVGNALISLYAKCGSINDAKREFLEMHERNEVSWNAMITGLSQNGCGPEALELFEEMQQQGMTPNHVTFVGVLSACSHVGLVSKGLSFLKSMSEEHGIAPNPEHYACVVDILGRAGKLELAKEFIEEMPILPDAMVWRTLLSACAVHKNMEIGEYAGQHLLELEPLDSASYVLLSNIYAVTKKWECRDQVRRMMKDRGVKKEPGQSWIEVKNVVHAFFVGDRLHHLSEKIYDFLEELNERLSEIGYIQDRNSLLTDIEQERKDPTAYIHSEKLAIAFGLISLSPVLPIRVIKNLRICNDCHNWIKLVSKLSKRTLVVRDAYRFHHFEGGHCSCSDYW</sequence>
<dbReference type="FunFam" id="1.25.40.10:FF:000073">
    <property type="entry name" value="Pentatricopeptide repeat-containing protein chloroplastic"/>
    <property type="match status" value="1"/>
</dbReference>
<dbReference type="InterPro" id="IPR046960">
    <property type="entry name" value="PPR_At4g14850-like_plant"/>
</dbReference>